<organism evidence="4 5">
    <name type="scientific">Kalanchoe fedtschenkoi</name>
    <name type="common">Lavender scallops</name>
    <name type="synonym">South American air plant</name>
    <dbReference type="NCBI Taxonomy" id="63787"/>
    <lineage>
        <taxon>Eukaryota</taxon>
        <taxon>Viridiplantae</taxon>
        <taxon>Streptophyta</taxon>
        <taxon>Embryophyta</taxon>
        <taxon>Tracheophyta</taxon>
        <taxon>Spermatophyta</taxon>
        <taxon>Magnoliopsida</taxon>
        <taxon>eudicotyledons</taxon>
        <taxon>Gunneridae</taxon>
        <taxon>Pentapetalae</taxon>
        <taxon>Saxifragales</taxon>
        <taxon>Crassulaceae</taxon>
        <taxon>Kalanchoe</taxon>
    </lineage>
</organism>
<dbReference type="EnsemblPlants" id="Kaladp0824s0022.1.v1.1">
    <property type="protein sequence ID" value="Kaladp0824s0022.1.v1.1"/>
    <property type="gene ID" value="Kaladp0824s0022.v1.1"/>
</dbReference>
<dbReference type="AlphaFoldDB" id="A0A7N0VII9"/>
<evidence type="ECO:0000313" key="4">
    <source>
        <dbReference type="EnsemblPlants" id="Kaladp0824s0022.1.v1.1"/>
    </source>
</evidence>
<dbReference type="InterPro" id="IPR036640">
    <property type="entry name" value="ABC1_TM_sf"/>
</dbReference>
<accession>A0A7N0VII9</accession>
<dbReference type="Proteomes" id="UP000594263">
    <property type="component" value="Unplaced"/>
</dbReference>
<proteinExistence type="predicted"/>
<reference evidence="4" key="1">
    <citation type="submission" date="2021-01" db="UniProtKB">
        <authorList>
            <consortium name="EnsemblPlants"/>
        </authorList>
    </citation>
    <scope>IDENTIFICATION</scope>
</reference>
<sequence>MPNQARNFLLRPYYPSFQIHADHICTCKIFPLSGFRQASMFRILESKLKINSSSNEGSTLSSVKGKINFEHVSFKYSTRLWSLSERAESES</sequence>
<dbReference type="Gene3D" id="3.40.50.300">
    <property type="entry name" value="P-loop containing nucleotide triphosphate hydrolases"/>
    <property type="match status" value="1"/>
</dbReference>
<keyword evidence="5" id="KW-1185">Reference proteome</keyword>
<dbReference type="InterPro" id="IPR027417">
    <property type="entry name" value="P-loop_NTPase"/>
</dbReference>
<name>A0A7N0VII9_KALFE</name>
<dbReference type="Gramene" id="Kaladp0824s0022.1.v1.1">
    <property type="protein sequence ID" value="Kaladp0824s0022.1.v1.1"/>
    <property type="gene ID" value="Kaladp0824s0022.v1.1"/>
</dbReference>
<evidence type="ECO:0000313" key="5">
    <source>
        <dbReference type="Proteomes" id="UP000594263"/>
    </source>
</evidence>
<evidence type="ECO:0000256" key="2">
    <source>
        <dbReference type="ARBA" id="ARBA00022989"/>
    </source>
</evidence>
<keyword evidence="1" id="KW-0812">Transmembrane</keyword>
<dbReference type="GO" id="GO:0016020">
    <property type="term" value="C:membrane"/>
    <property type="evidence" value="ECO:0007669"/>
    <property type="project" value="InterPro"/>
</dbReference>
<keyword evidence="3" id="KW-0472">Membrane</keyword>
<evidence type="ECO:0000256" key="3">
    <source>
        <dbReference type="ARBA" id="ARBA00023136"/>
    </source>
</evidence>
<protein>
    <submittedName>
        <fullName evidence="4">Uncharacterized protein</fullName>
    </submittedName>
</protein>
<dbReference type="GO" id="GO:0005524">
    <property type="term" value="F:ATP binding"/>
    <property type="evidence" value="ECO:0007669"/>
    <property type="project" value="InterPro"/>
</dbReference>
<keyword evidence="2" id="KW-1133">Transmembrane helix</keyword>
<evidence type="ECO:0000256" key="1">
    <source>
        <dbReference type="ARBA" id="ARBA00022692"/>
    </source>
</evidence>
<dbReference type="Gene3D" id="1.20.1560.10">
    <property type="entry name" value="ABC transporter type 1, transmembrane domain"/>
    <property type="match status" value="1"/>
</dbReference>